<dbReference type="Proteomes" id="UP000807025">
    <property type="component" value="Unassembled WGS sequence"/>
</dbReference>
<name>A0A9P5ZYP2_PLEER</name>
<reference evidence="1" key="1">
    <citation type="submission" date="2020-11" db="EMBL/GenBank/DDBJ databases">
        <authorList>
            <consortium name="DOE Joint Genome Institute"/>
            <person name="Ahrendt S."/>
            <person name="Riley R."/>
            <person name="Andreopoulos W."/>
            <person name="Labutti K."/>
            <person name="Pangilinan J."/>
            <person name="Ruiz-Duenas F.J."/>
            <person name="Barrasa J.M."/>
            <person name="Sanchez-Garcia M."/>
            <person name="Camarero S."/>
            <person name="Miyauchi S."/>
            <person name="Serrano A."/>
            <person name="Linde D."/>
            <person name="Babiker R."/>
            <person name="Drula E."/>
            <person name="Ayuso-Fernandez I."/>
            <person name="Pacheco R."/>
            <person name="Padilla G."/>
            <person name="Ferreira P."/>
            <person name="Barriuso J."/>
            <person name="Kellner H."/>
            <person name="Castanera R."/>
            <person name="Alfaro M."/>
            <person name="Ramirez L."/>
            <person name="Pisabarro A.G."/>
            <person name="Kuo A."/>
            <person name="Tritt A."/>
            <person name="Lipzen A."/>
            <person name="He G."/>
            <person name="Yan M."/>
            <person name="Ng V."/>
            <person name="Cullen D."/>
            <person name="Martin F."/>
            <person name="Rosso M.-N."/>
            <person name="Henrissat B."/>
            <person name="Hibbett D."/>
            <person name="Martinez A.T."/>
            <person name="Grigoriev I.V."/>
        </authorList>
    </citation>
    <scope>NUCLEOTIDE SEQUENCE</scope>
    <source>
        <strain evidence="1">ATCC 90797</strain>
    </source>
</reference>
<proteinExistence type="predicted"/>
<evidence type="ECO:0000313" key="2">
    <source>
        <dbReference type="Proteomes" id="UP000807025"/>
    </source>
</evidence>
<sequence length="168" mass="19302">MWGIIAREDDPRTVHEYVVPSAPRTTFPKRYKPNPRELRSSSMFVKVLSVRSGDSGLRGVLITTYGVLILPAILLRRRQHEPPSHFWFVRKQLATDGCLLFCIEFFCTVFRPCVVVNAFLIRNDSGIVNNTGQNGLKHRRVFVKRRCNLGGVLMHEMLRMIDPCHIPV</sequence>
<feature type="non-terminal residue" evidence="1">
    <location>
        <position position="168"/>
    </location>
</feature>
<keyword evidence="2" id="KW-1185">Reference proteome</keyword>
<comment type="caution">
    <text evidence="1">The sequence shown here is derived from an EMBL/GenBank/DDBJ whole genome shotgun (WGS) entry which is preliminary data.</text>
</comment>
<protein>
    <submittedName>
        <fullName evidence="1">Uncharacterized protein</fullName>
    </submittedName>
</protein>
<organism evidence="1 2">
    <name type="scientific">Pleurotus eryngii</name>
    <name type="common">Boletus of the steppes</name>
    <dbReference type="NCBI Taxonomy" id="5323"/>
    <lineage>
        <taxon>Eukaryota</taxon>
        <taxon>Fungi</taxon>
        <taxon>Dikarya</taxon>
        <taxon>Basidiomycota</taxon>
        <taxon>Agaricomycotina</taxon>
        <taxon>Agaricomycetes</taxon>
        <taxon>Agaricomycetidae</taxon>
        <taxon>Agaricales</taxon>
        <taxon>Pleurotineae</taxon>
        <taxon>Pleurotaceae</taxon>
        <taxon>Pleurotus</taxon>
    </lineage>
</organism>
<dbReference type="AlphaFoldDB" id="A0A9P5ZYP2"/>
<evidence type="ECO:0000313" key="1">
    <source>
        <dbReference type="EMBL" id="KAF9496414.1"/>
    </source>
</evidence>
<accession>A0A9P5ZYP2</accession>
<gene>
    <name evidence="1" type="ORF">BDN71DRAFT_1446111</name>
</gene>
<dbReference type="EMBL" id="MU154552">
    <property type="protein sequence ID" value="KAF9496414.1"/>
    <property type="molecule type" value="Genomic_DNA"/>
</dbReference>